<dbReference type="VEuPathDB" id="TriTrypDB:Tc_MARK_5587"/>
<reference evidence="1 2" key="1">
    <citation type="journal article" date="2018" name="Microb. Genom.">
        <title>Expanding an expanded genome: long-read sequencing of Trypanosoma cruzi.</title>
        <authorList>
            <person name="Berna L."/>
            <person name="Rodriguez M."/>
            <person name="Chiribao M.L."/>
            <person name="Parodi-Talice A."/>
            <person name="Pita S."/>
            <person name="Rijo G."/>
            <person name="Alvarez-Valin F."/>
            <person name="Robello C."/>
        </authorList>
    </citation>
    <scope>NUCLEOTIDE SEQUENCE [LARGE SCALE GENOMIC DNA]</scope>
    <source>
        <strain evidence="1 2">TCC</strain>
    </source>
</reference>
<dbReference type="VEuPathDB" id="TriTrypDB:TcCLB.511367.90"/>
<sequence length="380" mass="40674">MNLELLAQQYLPISPRHVSLLTTDGSGGNPAAVVAVSPAFDPTNRLFFLEWDDPMYAASFRLTHVSVPGSSVTAIALMLSSEGVVHCVVQSRAGNGPGKAGDGSAVTSYVFRRTENNEEDDDCEEDRTPVTYRKLPKAIEDDGRGWTTALRLYSGSNRFVSGGGGEGRVVVACGGQRGESNALKLLSMSGTRMSVQQTVELPMLSTFPVLQLREIDGDASSVLALCHHAILEVDTRMKQSDSIVRAWKWTPHDPLITFAVRDNAVVAGTEEGVLVVWDLRLLAVREKSSSAVDHSPPCGAPVTGLHMPHSMGILSCHADGSVLTWDKRSTTDGVFRFAPRPTDALPPVFLGTPGCVTLAAEEHLAVVADDSGTLSVFYVS</sequence>
<organism evidence="1 2">
    <name type="scientific">Trypanosoma cruzi</name>
    <dbReference type="NCBI Taxonomy" id="5693"/>
    <lineage>
        <taxon>Eukaryota</taxon>
        <taxon>Discoba</taxon>
        <taxon>Euglenozoa</taxon>
        <taxon>Kinetoplastea</taxon>
        <taxon>Metakinetoplastina</taxon>
        <taxon>Trypanosomatida</taxon>
        <taxon>Trypanosomatidae</taxon>
        <taxon>Trypanosoma</taxon>
        <taxon>Schizotrypanum</taxon>
    </lineage>
</organism>
<comment type="caution">
    <text evidence="1">The sequence shown here is derived from an EMBL/GenBank/DDBJ whole genome shotgun (WGS) entry which is preliminary data.</text>
</comment>
<accession>A0A2V2VFW2</accession>
<dbReference type="VEuPathDB" id="TriTrypDB:TCSYLVIO_006830"/>
<dbReference type="VEuPathDB" id="TriTrypDB:BCY84_20425"/>
<dbReference type="Proteomes" id="UP000246078">
    <property type="component" value="Unassembled WGS sequence"/>
</dbReference>
<protein>
    <recommendedName>
        <fullName evidence="3">Guanine nucleotide-binding protein subunit beta-like protein</fullName>
    </recommendedName>
</protein>
<dbReference type="EMBL" id="PRFC01000271">
    <property type="protein sequence ID" value="PWU95034.1"/>
    <property type="molecule type" value="Genomic_DNA"/>
</dbReference>
<dbReference type="VEuPathDB" id="TriTrypDB:C3747_271g53"/>
<dbReference type="VEuPathDB" id="TriTrypDB:TcCL_NonESM06525"/>
<dbReference type="AlphaFoldDB" id="A0A2V2VFW2"/>
<dbReference type="VEuPathDB" id="TriTrypDB:C4B63_58g138"/>
<name>A0A2V2VFW2_TRYCR</name>
<dbReference type="VEuPathDB" id="TriTrypDB:TcG_02565"/>
<dbReference type="Gene3D" id="2.130.10.10">
    <property type="entry name" value="YVTN repeat-like/Quinoprotein amine dehydrogenase"/>
    <property type="match status" value="1"/>
</dbReference>
<dbReference type="VEuPathDB" id="TriTrypDB:TCDM_04681"/>
<evidence type="ECO:0000313" key="2">
    <source>
        <dbReference type="Proteomes" id="UP000246078"/>
    </source>
</evidence>
<dbReference type="InterPro" id="IPR015943">
    <property type="entry name" value="WD40/YVTN_repeat-like_dom_sf"/>
</dbReference>
<dbReference type="VEuPathDB" id="TriTrypDB:TcBrA4_0047200"/>
<dbReference type="SUPFAM" id="SSF50978">
    <property type="entry name" value="WD40 repeat-like"/>
    <property type="match status" value="1"/>
</dbReference>
<dbReference type="VEuPathDB" id="TriTrypDB:ECC02_009506"/>
<evidence type="ECO:0008006" key="3">
    <source>
        <dbReference type="Google" id="ProtNLM"/>
    </source>
</evidence>
<proteinExistence type="predicted"/>
<gene>
    <name evidence="1" type="ORF">C3747_271g53</name>
</gene>
<evidence type="ECO:0000313" key="1">
    <source>
        <dbReference type="EMBL" id="PWU95034.1"/>
    </source>
</evidence>
<dbReference type="InterPro" id="IPR036322">
    <property type="entry name" value="WD40_repeat_dom_sf"/>
</dbReference>